<gene>
    <name evidence="4 6" type="primary">msrA</name>
    <name evidence="6" type="ORF">GEV02_28695</name>
</gene>
<keyword evidence="7" id="KW-1185">Reference proteome</keyword>
<dbReference type="AlphaFoldDB" id="A0A6A7NAM8"/>
<accession>A0A6A7NAM8</accession>
<evidence type="ECO:0000313" key="6">
    <source>
        <dbReference type="EMBL" id="MQA42126.1"/>
    </source>
</evidence>
<dbReference type="SUPFAM" id="SSF55068">
    <property type="entry name" value="Peptide methionine sulfoxide reductase"/>
    <property type="match status" value="1"/>
</dbReference>
<dbReference type="PANTHER" id="PTHR43774:SF1">
    <property type="entry name" value="PEPTIDE METHIONINE SULFOXIDE REDUCTASE MSRA 2"/>
    <property type="match status" value="1"/>
</dbReference>
<comment type="caution">
    <text evidence="6">The sequence shown here is derived from an EMBL/GenBank/DDBJ whole genome shotgun (WGS) entry which is preliminary data.</text>
</comment>
<evidence type="ECO:0000256" key="2">
    <source>
        <dbReference type="ARBA" id="ARBA00047806"/>
    </source>
</evidence>
<evidence type="ECO:0000256" key="3">
    <source>
        <dbReference type="ARBA" id="ARBA00048782"/>
    </source>
</evidence>
<reference evidence="6 7" key="1">
    <citation type="submission" date="2019-10" db="EMBL/GenBank/DDBJ databases">
        <title>Two novel species isolated from a subtropical stream in China.</title>
        <authorList>
            <person name="Lu H."/>
        </authorList>
    </citation>
    <scope>NUCLEOTIDE SEQUENCE [LARGE SCALE GENOMIC DNA]</scope>
    <source>
        <strain evidence="6 7">FT29W</strain>
    </source>
</reference>
<comment type="function">
    <text evidence="4">Has an important function as a repair enzyme for proteins that have been inactivated by oxidation. Catalyzes the reversible oxidation-reduction of methionine sulfoxide in proteins to methionine.</text>
</comment>
<proteinExistence type="inferred from homology"/>
<feature type="active site" evidence="4">
    <location>
        <position position="61"/>
    </location>
</feature>
<name>A0A6A7NAM8_9BURK</name>
<dbReference type="PANTHER" id="PTHR43774">
    <property type="entry name" value="PEPTIDE METHIONINE SULFOXIDE REDUCTASE"/>
    <property type="match status" value="1"/>
</dbReference>
<dbReference type="EC" id="1.8.4.11" evidence="4"/>
<dbReference type="Pfam" id="PF01625">
    <property type="entry name" value="PMSR"/>
    <property type="match status" value="1"/>
</dbReference>
<sequence length="237" mass="25603">MNSILKNWGGPAALVGAAIFGVALWQQPAESAEVAVVIEPPAVDEPAGSEHAATAIFAGGCFWGVQGVFQHVKGVKTAVSGYAGGEGRNANYEAVSGGDTGHAESVKITYDPAQISYGKLLQIFFSVAHNPTELNRQGPDSGTQYRSAIFPQTPVQRSVAEKYIAQLDASHAFKKPLATKIEMNKFFYPAETYHQNYLTLHPSDPYIAFNDLPKIENLKRIAPDVYRADPVLVRKGL</sequence>
<organism evidence="6 7">
    <name type="scientific">Rugamonas aquatica</name>
    <dbReference type="NCBI Taxonomy" id="2743357"/>
    <lineage>
        <taxon>Bacteria</taxon>
        <taxon>Pseudomonadati</taxon>
        <taxon>Pseudomonadota</taxon>
        <taxon>Betaproteobacteria</taxon>
        <taxon>Burkholderiales</taxon>
        <taxon>Oxalobacteraceae</taxon>
        <taxon>Telluria group</taxon>
        <taxon>Rugamonas</taxon>
    </lineage>
</organism>
<comment type="catalytic activity">
    <reaction evidence="2 4">
        <text>L-methionyl-[protein] + [thioredoxin]-disulfide + H2O = L-methionyl-(S)-S-oxide-[protein] + [thioredoxin]-dithiol</text>
        <dbReference type="Rhea" id="RHEA:14217"/>
        <dbReference type="Rhea" id="RHEA-COMP:10698"/>
        <dbReference type="Rhea" id="RHEA-COMP:10700"/>
        <dbReference type="Rhea" id="RHEA-COMP:12313"/>
        <dbReference type="Rhea" id="RHEA-COMP:12315"/>
        <dbReference type="ChEBI" id="CHEBI:15377"/>
        <dbReference type="ChEBI" id="CHEBI:16044"/>
        <dbReference type="ChEBI" id="CHEBI:29950"/>
        <dbReference type="ChEBI" id="CHEBI:44120"/>
        <dbReference type="ChEBI" id="CHEBI:50058"/>
        <dbReference type="EC" id="1.8.4.11"/>
    </reaction>
</comment>
<evidence type="ECO:0000256" key="4">
    <source>
        <dbReference type="HAMAP-Rule" id="MF_01401"/>
    </source>
</evidence>
<dbReference type="Gene3D" id="3.30.1060.10">
    <property type="entry name" value="Peptide methionine sulphoxide reductase MsrA"/>
    <property type="match status" value="1"/>
</dbReference>
<evidence type="ECO:0000313" key="7">
    <source>
        <dbReference type="Proteomes" id="UP000440498"/>
    </source>
</evidence>
<protein>
    <recommendedName>
        <fullName evidence="4">Peptide methionine sulfoxide reductase MsrA</fullName>
        <shortName evidence="4">Protein-methionine-S-oxide reductase</shortName>
        <ecNumber evidence="4">1.8.4.11</ecNumber>
    </recommendedName>
    <alternativeName>
        <fullName evidence="4">Peptide-methionine (S)-S-oxide reductase</fullName>
        <shortName evidence="4">Peptide Met(O) reductase</shortName>
    </alternativeName>
</protein>
<dbReference type="Proteomes" id="UP000440498">
    <property type="component" value="Unassembled WGS sequence"/>
</dbReference>
<comment type="similarity">
    <text evidence="4">Belongs to the MsrA Met sulfoxide reductase family.</text>
</comment>
<feature type="domain" description="Peptide methionine sulphoxide reductase MsrA" evidence="5">
    <location>
        <begin position="54"/>
        <end position="206"/>
    </location>
</feature>
<dbReference type="GO" id="GO:0033744">
    <property type="term" value="F:L-methionine:thioredoxin-disulfide S-oxidoreductase activity"/>
    <property type="evidence" value="ECO:0007669"/>
    <property type="project" value="RHEA"/>
</dbReference>
<dbReference type="GO" id="GO:0008113">
    <property type="term" value="F:peptide-methionine (S)-S-oxide reductase activity"/>
    <property type="evidence" value="ECO:0007669"/>
    <property type="project" value="UniProtKB-UniRule"/>
</dbReference>
<dbReference type="InterPro" id="IPR002569">
    <property type="entry name" value="Met_Sox_Rdtase_MsrA_dom"/>
</dbReference>
<dbReference type="NCBIfam" id="TIGR00401">
    <property type="entry name" value="msrA"/>
    <property type="match status" value="1"/>
</dbReference>
<dbReference type="InterPro" id="IPR036509">
    <property type="entry name" value="Met_Sox_Rdtase_MsrA_sf"/>
</dbReference>
<evidence type="ECO:0000256" key="1">
    <source>
        <dbReference type="ARBA" id="ARBA00023002"/>
    </source>
</evidence>
<dbReference type="RefSeq" id="WP_152841269.1">
    <property type="nucleotide sequence ID" value="NZ_WHUG01000018.1"/>
</dbReference>
<evidence type="ECO:0000259" key="5">
    <source>
        <dbReference type="Pfam" id="PF01625"/>
    </source>
</evidence>
<dbReference type="HAMAP" id="MF_01401">
    <property type="entry name" value="MsrA"/>
    <property type="match status" value="1"/>
</dbReference>
<dbReference type="EMBL" id="WHUG01000018">
    <property type="protein sequence ID" value="MQA42126.1"/>
    <property type="molecule type" value="Genomic_DNA"/>
</dbReference>
<keyword evidence="1 4" id="KW-0560">Oxidoreductase</keyword>
<comment type="catalytic activity">
    <reaction evidence="3 4">
        <text>[thioredoxin]-disulfide + L-methionine + H2O = L-methionine (S)-S-oxide + [thioredoxin]-dithiol</text>
        <dbReference type="Rhea" id="RHEA:19993"/>
        <dbReference type="Rhea" id="RHEA-COMP:10698"/>
        <dbReference type="Rhea" id="RHEA-COMP:10700"/>
        <dbReference type="ChEBI" id="CHEBI:15377"/>
        <dbReference type="ChEBI" id="CHEBI:29950"/>
        <dbReference type="ChEBI" id="CHEBI:50058"/>
        <dbReference type="ChEBI" id="CHEBI:57844"/>
        <dbReference type="ChEBI" id="CHEBI:58772"/>
        <dbReference type="EC" id="1.8.4.11"/>
    </reaction>
</comment>